<dbReference type="GO" id="GO:0031388">
    <property type="term" value="P:organic acid phosphorylation"/>
    <property type="evidence" value="ECO:0007669"/>
    <property type="project" value="UniProtKB-UniRule"/>
</dbReference>
<sequence>MHILIAPDSFKESLSALEVAKAIRNGLQASLPKATFDLMPVADGGEGTALALAQNKRMTLKRVKLEHAYSQSKEVSYALDHEMAVFDMAAICGLELIPENERHSLMVSTEGVGEMIRFLVNEGVKKILIGVGGSATNDGGIGMAKALGYDFKDESSRSVEALAKNLSVIKTIQSDNQLDLSGITIVVLADVTNPLCGPDGAAYTYGPQKGLTAFEIEQVDRDLEQFYEDHFPDLLGQISLGAGGGMAAGLRAFAGATVTSGISYLLDTIDFDRRASVADLVIVGEGRLDRQSLSGKAPIGVAKRVPSGKKVIAICGSVSDDISGFPINGIDAAFPIIPNIPDSKAALFKKTSVNLERTGAAIGQLLL</sequence>
<gene>
    <name evidence="5" type="primary">glxK</name>
    <name evidence="5" type="ORF">SAMEA4504048_00834</name>
</gene>
<dbReference type="Proteomes" id="UP000215144">
    <property type="component" value="Chromosome 1"/>
</dbReference>
<evidence type="ECO:0000313" key="6">
    <source>
        <dbReference type="Proteomes" id="UP000215144"/>
    </source>
</evidence>
<protein>
    <submittedName>
        <fullName evidence="5">Glycerate kinase</fullName>
        <ecNumber evidence="5">2.7.1.31</ecNumber>
    </submittedName>
</protein>
<dbReference type="EC" id="2.7.1.31" evidence="5"/>
<keyword evidence="2 4" id="KW-0808">Transferase</keyword>
<dbReference type="InterPro" id="IPR018193">
    <property type="entry name" value="Glyc_kinase_flavodox-like_fold"/>
</dbReference>
<organism evidence="5 6">
    <name type="scientific">Streptococcus acidominimus</name>
    <dbReference type="NCBI Taxonomy" id="1326"/>
    <lineage>
        <taxon>Bacteria</taxon>
        <taxon>Bacillati</taxon>
        <taxon>Bacillota</taxon>
        <taxon>Bacilli</taxon>
        <taxon>Lactobacillales</taxon>
        <taxon>Streptococcaceae</taxon>
        <taxon>Streptococcus</taxon>
    </lineage>
</organism>
<dbReference type="PANTHER" id="PTHR21599">
    <property type="entry name" value="GLYCERATE KINASE"/>
    <property type="match status" value="1"/>
</dbReference>
<evidence type="ECO:0000256" key="2">
    <source>
        <dbReference type="ARBA" id="ARBA00022679"/>
    </source>
</evidence>
<dbReference type="Gene3D" id="3.90.1510.10">
    <property type="entry name" value="Glycerate kinase, domain 2"/>
    <property type="match status" value="1"/>
</dbReference>
<dbReference type="InterPro" id="IPR036129">
    <property type="entry name" value="Glycerate_kinase_sf"/>
</dbReference>
<evidence type="ECO:0000313" key="5">
    <source>
        <dbReference type="EMBL" id="SNV38677.1"/>
    </source>
</evidence>
<keyword evidence="3 4" id="KW-0418">Kinase</keyword>
<dbReference type="PIRSF" id="PIRSF006078">
    <property type="entry name" value="GlxK"/>
    <property type="match status" value="1"/>
</dbReference>
<dbReference type="SUPFAM" id="SSF110738">
    <property type="entry name" value="Glycerate kinase I"/>
    <property type="match status" value="1"/>
</dbReference>
<dbReference type="OrthoDB" id="9774290at2"/>
<dbReference type="EMBL" id="LT906454">
    <property type="protein sequence ID" value="SNV38677.1"/>
    <property type="molecule type" value="Genomic_DNA"/>
</dbReference>
<dbReference type="InterPro" id="IPR018197">
    <property type="entry name" value="Glycerate_kinase_RE-like"/>
</dbReference>
<proteinExistence type="inferred from homology"/>
<dbReference type="Gene3D" id="3.40.50.10350">
    <property type="entry name" value="Glycerate kinase, domain 1"/>
    <property type="match status" value="1"/>
</dbReference>
<name>A0A239WW71_STRAI</name>
<dbReference type="KEGG" id="saco:SAME_00834"/>
<evidence type="ECO:0000256" key="1">
    <source>
        <dbReference type="ARBA" id="ARBA00006284"/>
    </source>
</evidence>
<accession>A0A239WW71</accession>
<dbReference type="AlphaFoldDB" id="A0A239WW71"/>
<dbReference type="InterPro" id="IPR004381">
    <property type="entry name" value="Glycerate_kinase"/>
</dbReference>
<reference evidence="5 6" key="1">
    <citation type="submission" date="2017-06" db="EMBL/GenBank/DDBJ databases">
        <authorList>
            <consortium name="Pathogen Informatics"/>
        </authorList>
    </citation>
    <scope>NUCLEOTIDE SEQUENCE [LARGE SCALE GENOMIC DNA]</scope>
    <source>
        <strain evidence="5 6">NCTC11291</strain>
    </source>
</reference>
<evidence type="ECO:0000256" key="3">
    <source>
        <dbReference type="ARBA" id="ARBA00022777"/>
    </source>
</evidence>
<evidence type="ECO:0000256" key="4">
    <source>
        <dbReference type="PIRNR" id="PIRNR006078"/>
    </source>
</evidence>
<dbReference type="RefSeq" id="WP_095122197.1">
    <property type="nucleotide sequence ID" value="NZ_LT906454.1"/>
</dbReference>
<comment type="similarity">
    <text evidence="1 4">Belongs to the glycerate kinase type-1 family.</text>
</comment>
<dbReference type="GO" id="GO:0008887">
    <property type="term" value="F:glycerate kinase activity"/>
    <property type="evidence" value="ECO:0007669"/>
    <property type="project" value="UniProtKB-UniRule"/>
</dbReference>
<dbReference type="Pfam" id="PF02595">
    <property type="entry name" value="Gly_kinase"/>
    <property type="match status" value="1"/>
</dbReference>
<dbReference type="NCBIfam" id="TIGR00045">
    <property type="entry name" value="glycerate kinase"/>
    <property type="match status" value="1"/>
</dbReference>
<dbReference type="PANTHER" id="PTHR21599:SF0">
    <property type="entry name" value="GLYCERATE KINASE"/>
    <property type="match status" value="1"/>
</dbReference>